<dbReference type="FunFam" id="3.20.20.100:FF:000004">
    <property type="entry name" value="Oxidoreductase, aldo/keto reductase"/>
    <property type="match status" value="1"/>
</dbReference>
<proteinExistence type="predicted"/>
<dbReference type="SUPFAM" id="SSF51430">
    <property type="entry name" value="NAD(P)-linked oxidoreductase"/>
    <property type="match status" value="1"/>
</dbReference>
<sequence length="341" mass="39336">MSLLQQKKFGNTGLKVSPIIIGCMSFGSKKWSEWVEDDREKIFKILKYAYDKGLRTYDTANVYSNGESEIILGEFLKNYKIPRETVIIMTKLYFPTNDNADYDIFSMTPEAILNNVNITGLSRKNIINSARDSVRRLGTYADIIQIHRADPDTPFEETMRALNDIVVDGLTRYIGASSMLATEFVEMQFIAEKNDWFKFINSQSCYNLLYREDERELIPFAKRHNIALTPWSPLQRGVLCRPVGETSTRFEKDQFMSIGNIKDINSSDEEIITRVEEIAKKRNTKMATVALYWVIQKGCFPIVGMSKIDRIDEAIAALEINLTKDEMTYLEEPYKPRDLIM</sequence>
<dbReference type="GO" id="GO:0016491">
    <property type="term" value="F:oxidoreductase activity"/>
    <property type="evidence" value="ECO:0007669"/>
    <property type="project" value="UniProtKB-KW"/>
</dbReference>
<gene>
    <name evidence="3" type="ORF">Kpol_400p9</name>
</gene>
<keyword evidence="1" id="KW-0560">Oxidoreductase</keyword>
<dbReference type="GO" id="GO:0005829">
    <property type="term" value="C:cytosol"/>
    <property type="evidence" value="ECO:0007669"/>
    <property type="project" value="UniProtKB-ARBA"/>
</dbReference>
<keyword evidence="4" id="KW-1185">Reference proteome</keyword>
<accession>A7TRU8</accession>
<protein>
    <recommendedName>
        <fullName evidence="2">NADP-dependent oxidoreductase domain-containing protein</fullName>
    </recommendedName>
</protein>
<dbReference type="FunCoup" id="A7TRU8">
    <property type="interactions" value="163"/>
</dbReference>
<evidence type="ECO:0000259" key="2">
    <source>
        <dbReference type="Pfam" id="PF00248"/>
    </source>
</evidence>
<dbReference type="AlphaFoldDB" id="A7TRU8"/>
<dbReference type="CDD" id="cd19079">
    <property type="entry name" value="AKR_EcYajO-like"/>
    <property type="match status" value="1"/>
</dbReference>
<dbReference type="STRING" id="436907.A7TRU8"/>
<dbReference type="Pfam" id="PF00248">
    <property type="entry name" value="Aldo_ket_red"/>
    <property type="match status" value="1"/>
</dbReference>
<evidence type="ECO:0000256" key="1">
    <source>
        <dbReference type="ARBA" id="ARBA00023002"/>
    </source>
</evidence>
<reference evidence="3 4" key="1">
    <citation type="journal article" date="2007" name="Proc. Natl. Acad. Sci. U.S.A.">
        <title>Independent sorting-out of thousands of duplicated gene pairs in two yeast species descended from a whole-genome duplication.</title>
        <authorList>
            <person name="Scannell D.R."/>
            <person name="Frank A.C."/>
            <person name="Conant G.C."/>
            <person name="Byrne K.P."/>
            <person name="Woolfit M."/>
            <person name="Wolfe K.H."/>
        </authorList>
    </citation>
    <scope>NUCLEOTIDE SEQUENCE [LARGE SCALE GENOMIC DNA]</scope>
    <source>
        <strain evidence="4">ATCC 22028 / DSM 70294 / BCRC 21397 / CBS 2163 / NBRC 10782 / NRRL Y-8283 / UCD 57-17</strain>
    </source>
</reference>
<dbReference type="GeneID" id="5543055"/>
<dbReference type="PhylomeDB" id="A7TRU8"/>
<dbReference type="KEGG" id="vpo:Kpol_400p9"/>
<evidence type="ECO:0000313" key="4">
    <source>
        <dbReference type="Proteomes" id="UP000000267"/>
    </source>
</evidence>
<dbReference type="PANTHER" id="PTHR43364:SF15">
    <property type="entry name" value="ARYL-ALCOHOL DEHYDROGENASE AAD16-RELATED"/>
    <property type="match status" value="1"/>
</dbReference>
<dbReference type="InterPro" id="IPR023210">
    <property type="entry name" value="NADP_OxRdtase_dom"/>
</dbReference>
<dbReference type="PANTHER" id="PTHR43364">
    <property type="entry name" value="NADH-SPECIFIC METHYLGLYOXAL REDUCTASE-RELATED"/>
    <property type="match status" value="1"/>
</dbReference>
<dbReference type="HOGENOM" id="CLU_023205_2_0_1"/>
<organism evidence="4">
    <name type="scientific">Vanderwaltozyma polyspora (strain ATCC 22028 / DSM 70294 / BCRC 21397 / CBS 2163 / NBRC 10782 / NRRL Y-8283 / UCD 57-17)</name>
    <name type="common">Kluyveromyces polysporus</name>
    <dbReference type="NCBI Taxonomy" id="436907"/>
    <lineage>
        <taxon>Eukaryota</taxon>
        <taxon>Fungi</taxon>
        <taxon>Dikarya</taxon>
        <taxon>Ascomycota</taxon>
        <taxon>Saccharomycotina</taxon>
        <taxon>Saccharomycetes</taxon>
        <taxon>Saccharomycetales</taxon>
        <taxon>Saccharomycetaceae</taxon>
        <taxon>Vanderwaltozyma</taxon>
    </lineage>
</organism>
<evidence type="ECO:0000313" key="3">
    <source>
        <dbReference type="EMBL" id="EDO15015.1"/>
    </source>
</evidence>
<dbReference type="OMA" id="LMTRWAE"/>
<dbReference type="InParanoid" id="A7TRU8"/>
<dbReference type="InterPro" id="IPR050523">
    <property type="entry name" value="AKR_Detox_Biosynth"/>
</dbReference>
<name>A7TRU8_VANPO</name>
<dbReference type="Gene3D" id="3.20.20.100">
    <property type="entry name" value="NADP-dependent oxidoreductase domain"/>
    <property type="match status" value="1"/>
</dbReference>
<dbReference type="InterPro" id="IPR036812">
    <property type="entry name" value="NAD(P)_OxRdtase_dom_sf"/>
</dbReference>
<dbReference type="RefSeq" id="XP_001642873.1">
    <property type="nucleotide sequence ID" value="XM_001642823.1"/>
</dbReference>
<feature type="domain" description="NADP-dependent oxidoreductase" evidence="2">
    <location>
        <begin position="18"/>
        <end position="332"/>
    </location>
</feature>
<dbReference type="OrthoDB" id="48988at2759"/>
<dbReference type="eggNOG" id="KOG1575">
    <property type="taxonomic scope" value="Eukaryota"/>
</dbReference>
<dbReference type="Proteomes" id="UP000000267">
    <property type="component" value="Unassembled WGS sequence"/>
</dbReference>
<dbReference type="EMBL" id="DS480488">
    <property type="protein sequence ID" value="EDO15015.1"/>
    <property type="molecule type" value="Genomic_DNA"/>
</dbReference>